<proteinExistence type="predicted"/>
<organism evidence="1 2">
    <name type="scientific">Trueperella abortisuis</name>
    <dbReference type="NCBI Taxonomy" id="445930"/>
    <lineage>
        <taxon>Bacteria</taxon>
        <taxon>Bacillati</taxon>
        <taxon>Actinomycetota</taxon>
        <taxon>Actinomycetes</taxon>
        <taxon>Actinomycetales</taxon>
        <taxon>Actinomycetaceae</taxon>
        <taxon>Trueperella</taxon>
    </lineage>
</organism>
<evidence type="ECO:0000313" key="2">
    <source>
        <dbReference type="Proteomes" id="UP001230145"/>
    </source>
</evidence>
<accession>A0ABT9PIU8</accession>
<comment type="caution">
    <text evidence="1">The sequence shown here is derived from an EMBL/GenBank/DDBJ whole genome shotgun (WGS) entry which is preliminary data.</text>
</comment>
<gene>
    <name evidence="1" type="ORF">J2S45_001310</name>
</gene>
<dbReference type="Proteomes" id="UP001230145">
    <property type="component" value="Unassembled WGS sequence"/>
</dbReference>
<name>A0ABT9PIU8_9ACTO</name>
<dbReference type="EMBL" id="JAUSQL010000001">
    <property type="protein sequence ID" value="MDP9832631.1"/>
    <property type="molecule type" value="Genomic_DNA"/>
</dbReference>
<reference evidence="1 2" key="1">
    <citation type="submission" date="2023-07" db="EMBL/GenBank/DDBJ databases">
        <title>Sequencing the genomes of 1000 actinobacteria strains.</title>
        <authorList>
            <person name="Klenk H.-P."/>
        </authorList>
    </citation>
    <scope>NUCLEOTIDE SEQUENCE [LARGE SCALE GENOMIC DNA]</scope>
    <source>
        <strain evidence="1 2">DSM 19515</strain>
    </source>
</reference>
<protein>
    <submittedName>
        <fullName evidence="1">Uncharacterized protein</fullName>
    </submittedName>
</protein>
<sequence length="37" mass="4178">MPNREHENEQPTVVDVVNDPIVTDANAAFALTTEYLY</sequence>
<keyword evidence="2" id="KW-1185">Reference proteome</keyword>
<evidence type="ECO:0000313" key="1">
    <source>
        <dbReference type="EMBL" id="MDP9832631.1"/>
    </source>
</evidence>